<organism evidence="2">
    <name type="scientific">marine metagenome</name>
    <dbReference type="NCBI Taxonomy" id="408172"/>
    <lineage>
        <taxon>unclassified sequences</taxon>
        <taxon>metagenomes</taxon>
        <taxon>ecological metagenomes</taxon>
    </lineage>
</organism>
<dbReference type="InterPro" id="IPR023631">
    <property type="entry name" value="Amidase_dom"/>
</dbReference>
<accession>A0A381UKR0</accession>
<reference evidence="2" key="1">
    <citation type="submission" date="2018-05" db="EMBL/GenBank/DDBJ databases">
        <authorList>
            <person name="Lanie J.A."/>
            <person name="Ng W.-L."/>
            <person name="Kazmierczak K.M."/>
            <person name="Andrzejewski T.M."/>
            <person name="Davidsen T.M."/>
            <person name="Wayne K.J."/>
            <person name="Tettelin H."/>
            <person name="Glass J.I."/>
            <person name="Rusch D."/>
            <person name="Podicherti R."/>
            <person name="Tsui H.-C.T."/>
            <person name="Winkler M.E."/>
        </authorList>
    </citation>
    <scope>NUCLEOTIDE SEQUENCE</scope>
</reference>
<dbReference type="GO" id="GO:0012505">
    <property type="term" value="C:endomembrane system"/>
    <property type="evidence" value="ECO:0007669"/>
    <property type="project" value="TreeGrafter"/>
</dbReference>
<gene>
    <name evidence="2" type="ORF">METZ01_LOCUS80197</name>
</gene>
<sequence length="433" mass="46300">MERIEEINPKLNAVVQICEDRALEEADMADKEISDGNRTGSLHGVPMTLKDSLDTEGVISTWGTLGRKGYVPDKDAVLVSRLRKEGAILLGKTNTPELTLAADTNNLVYGRTANPYDEALSPGGSSGGAAAIIASAGSPFDIGSDTGGSIRIPAHCCGIAGIKPTSGRVPRTGHCISYALGAGESLTQNGPMARRVGDLFPVLKTIVGPDFEDPAIVPMPLGSPEDVTISGLRIAVHTDNGLMSPTEDIKDAVSKAASVLESEGAQITEARPEALEMIGQIDSRNSTGDGRAWVRRILDKVGTDQYSPFIKNRLENSPVMETSDFTEILELVDIYRSRMIRFMSDYDVIVCPASARPAVQPGASFLPENKFLYSYTSAFNVTGWPAGVVRGGSSEEGLPVAVQVVGRPWREDVVLAVLEVIERETSGWIKPNF</sequence>
<dbReference type="EMBL" id="UINC01006407">
    <property type="protein sequence ID" value="SVA27343.1"/>
    <property type="molecule type" value="Genomic_DNA"/>
</dbReference>
<name>A0A381UKR0_9ZZZZ</name>
<feature type="domain" description="Amidase" evidence="1">
    <location>
        <begin position="2"/>
        <end position="415"/>
    </location>
</feature>
<dbReference type="PANTHER" id="PTHR43372">
    <property type="entry name" value="FATTY-ACID AMIDE HYDROLASE"/>
    <property type="match status" value="1"/>
</dbReference>
<dbReference type="Pfam" id="PF01425">
    <property type="entry name" value="Amidase"/>
    <property type="match status" value="1"/>
</dbReference>
<dbReference type="AlphaFoldDB" id="A0A381UKR0"/>
<dbReference type="InterPro" id="IPR036928">
    <property type="entry name" value="AS_sf"/>
</dbReference>
<dbReference type="InterPro" id="IPR052739">
    <property type="entry name" value="FAAH2"/>
</dbReference>
<proteinExistence type="predicted"/>
<evidence type="ECO:0000313" key="2">
    <source>
        <dbReference type="EMBL" id="SVA27343.1"/>
    </source>
</evidence>
<protein>
    <recommendedName>
        <fullName evidence="1">Amidase domain-containing protein</fullName>
    </recommendedName>
</protein>
<dbReference type="Gene3D" id="3.90.1300.10">
    <property type="entry name" value="Amidase signature (AS) domain"/>
    <property type="match status" value="1"/>
</dbReference>
<dbReference type="PANTHER" id="PTHR43372:SF4">
    <property type="entry name" value="FATTY-ACID AMIDE HYDROLASE 2"/>
    <property type="match status" value="1"/>
</dbReference>
<evidence type="ECO:0000259" key="1">
    <source>
        <dbReference type="Pfam" id="PF01425"/>
    </source>
</evidence>
<dbReference type="SUPFAM" id="SSF75304">
    <property type="entry name" value="Amidase signature (AS) enzymes"/>
    <property type="match status" value="1"/>
</dbReference>